<dbReference type="VEuPathDB" id="FungiDB:VP01_282g1"/>
<comment type="caution">
    <text evidence="2">The sequence shown here is derived from an EMBL/GenBank/DDBJ whole genome shotgun (WGS) entry which is preliminary data.</text>
</comment>
<dbReference type="AlphaFoldDB" id="A0A0L6V312"/>
<dbReference type="EMBL" id="LAVV01007757">
    <property type="protein sequence ID" value="KNZ54857.1"/>
    <property type="molecule type" value="Genomic_DNA"/>
</dbReference>
<evidence type="ECO:0000313" key="2">
    <source>
        <dbReference type="EMBL" id="KNZ54857.1"/>
    </source>
</evidence>
<evidence type="ECO:0000313" key="3">
    <source>
        <dbReference type="Proteomes" id="UP000037035"/>
    </source>
</evidence>
<reference evidence="2 3" key="1">
    <citation type="submission" date="2015-08" db="EMBL/GenBank/DDBJ databases">
        <title>Next Generation Sequencing and Analysis of the Genome of Puccinia sorghi L Schw, the Causal Agent of Maize Common Rust.</title>
        <authorList>
            <person name="Rochi L."/>
            <person name="Burguener G."/>
            <person name="Darino M."/>
            <person name="Turjanski A."/>
            <person name="Kreff E."/>
            <person name="Dieguez M.J."/>
            <person name="Sacco F."/>
        </authorList>
    </citation>
    <scope>NUCLEOTIDE SEQUENCE [LARGE SCALE GENOMIC DNA]</scope>
    <source>
        <strain evidence="2 3">RO10H11247</strain>
    </source>
</reference>
<gene>
    <name evidence="2" type="ORF">VP01_282g1</name>
</gene>
<protein>
    <submittedName>
        <fullName evidence="2">Uncharacterized protein</fullName>
    </submittedName>
</protein>
<evidence type="ECO:0000256" key="1">
    <source>
        <dbReference type="SAM" id="MobiDB-lite"/>
    </source>
</evidence>
<feature type="compositionally biased region" description="Basic residues" evidence="1">
    <location>
        <begin position="63"/>
        <end position="78"/>
    </location>
</feature>
<organism evidence="2 3">
    <name type="scientific">Puccinia sorghi</name>
    <dbReference type="NCBI Taxonomy" id="27349"/>
    <lineage>
        <taxon>Eukaryota</taxon>
        <taxon>Fungi</taxon>
        <taxon>Dikarya</taxon>
        <taxon>Basidiomycota</taxon>
        <taxon>Pucciniomycotina</taxon>
        <taxon>Pucciniomycetes</taxon>
        <taxon>Pucciniales</taxon>
        <taxon>Pucciniaceae</taxon>
        <taxon>Puccinia</taxon>
    </lineage>
</organism>
<accession>A0A0L6V312</accession>
<name>A0A0L6V312_9BASI</name>
<sequence>MGLGEGFDVQLPGPRGCPFVYHTIGKVEDMNIFFFGPIFSNWCANSQNGGMNWSSNYQNGRPRVSKKNQAKNKNKRKEKKTIIGNHKILNTVLDSKNLIMMELSDPYELYVGNDYDDIPNTPLDDRHKPQTPVILVMQIYDKENHNIETITRRNIKEREIEKYHDKNNVYRIEVLRIEDLEESSETVNLLHYLKSGLETGLLEGEFDPLGARRLSEFSLRIRPKLSKSLWINVGAGLTGSDFQKLTIQNISRFILCNSDLLNFGKLSASCREGPKFSKKRSCFLLFFLLPSTHNCRGFHSLSSPHKTIEDVANSVAALSSGARIPHRKPLPAAKTWKTGSHEKQAEFKSKEIYYEAQIWTYLREYLLGIV</sequence>
<feature type="region of interest" description="Disordered" evidence="1">
    <location>
        <begin position="57"/>
        <end position="78"/>
    </location>
</feature>
<dbReference type="Proteomes" id="UP000037035">
    <property type="component" value="Unassembled WGS sequence"/>
</dbReference>
<keyword evidence="3" id="KW-1185">Reference proteome</keyword>
<proteinExistence type="predicted"/>